<dbReference type="Pfam" id="PF04245">
    <property type="entry name" value="NA37"/>
    <property type="match status" value="1"/>
</dbReference>
<dbReference type="STRING" id="1123281.SAMN02745180_02492"/>
<dbReference type="InterPro" id="IPR007358">
    <property type="entry name" value="Nucleoid_associated_NdpA"/>
</dbReference>
<proteinExistence type="predicted"/>
<dbReference type="EMBL" id="FQXR01000016">
    <property type="protein sequence ID" value="SHI16111.1"/>
    <property type="molecule type" value="Genomic_DNA"/>
</dbReference>
<name>A0A1M5YVT0_9FIRM</name>
<protein>
    <recommendedName>
        <fullName evidence="3">Nucleoid-associated protein YejK</fullName>
    </recommendedName>
</protein>
<organism evidence="1 2">
    <name type="scientific">Sporanaerobacter acetigenes DSM 13106</name>
    <dbReference type="NCBI Taxonomy" id="1123281"/>
    <lineage>
        <taxon>Bacteria</taxon>
        <taxon>Bacillati</taxon>
        <taxon>Bacillota</taxon>
        <taxon>Tissierellia</taxon>
        <taxon>Tissierellales</taxon>
        <taxon>Sporanaerobacteraceae</taxon>
        <taxon>Sporanaerobacter</taxon>
    </lineage>
</organism>
<sequence length="337" mass="39209">MMDEINIQKIILHILDNSVAIPVLSEKEHPYNKDIMEFLEIHIGKVFKDINIKKAFFPDKENRVKNLCIDISNDNDKFVESTKKFAQLMYNIMVENPTIPPCDLICCLFNGDGKRYLGFFILNYKPSYIHYVDESENKRINQVVKQKTTLPNENQKIDEFIIINLEDFSILLKEKKHEINGEKDYYISKYLLESQDTLSDKEKIDIVNMVSKKIVNDYYENDVTKMAEIKNAIVESVEEKDAIDIDHIKTKAFNNNLDLQNIYEEEITKRGLSEKTIDINENLNKKIARTQKLVTDDGIEIKIPVSYLTSDDKVEFLNNPDGTISILLKSIREIQGK</sequence>
<keyword evidence="2" id="KW-1185">Reference proteome</keyword>
<reference evidence="1 2" key="1">
    <citation type="submission" date="2016-11" db="EMBL/GenBank/DDBJ databases">
        <authorList>
            <person name="Jaros S."/>
            <person name="Januszkiewicz K."/>
            <person name="Wedrychowicz H."/>
        </authorList>
    </citation>
    <scope>NUCLEOTIDE SEQUENCE [LARGE SCALE GENOMIC DNA]</scope>
    <source>
        <strain evidence="1 2">DSM 13106</strain>
    </source>
</reference>
<accession>A0A1M5YVT0</accession>
<evidence type="ECO:0000313" key="1">
    <source>
        <dbReference type="EMBL" id="SHI16111.1"/>
    </source>
</evidence>
<evidence type="ECO:0008006" key="3">
    <source>
        <dbReference type="Google" id="ProtNLM"/>
    </source>
</evidence>
<gene>
    <name evidence="1" type="ORF">SAMN02745180_02492</name>
</gene>
<dbReference type="AlphaFoldDB" id="A0A1M5YVT0"/>
<dbReference type="GO" id="GO:0009295">
    <property type="term" value="C:nucleoid"/>
    <property type="evidence" value="ECO:0007669"/>
    <property type="project" value="InterPro"/>
</dbReference>
<evidence type="ECO:0000313" key="2">
    <source>
        <dbReference type="Proteomes" id="UP000184389"/>
    </source>
</evidence>
<dbReference type="Proteomes" id="UP000184389">
    <property type="component" value="Unassembled WGS sequence"/>
</dbReference>